<dbReference type="Pfam" id="PF08450">
    <property type="entry name" value="SGL"/>
    <property type="match status" value="1"/>
</dbReference>
<reference evidence="2 3" key="1">
    <citation type="journal article" date="2020" name="ISME J.">
        <title>Uncovering the hidden diversity of litter-decomposition mechanisms in mushroom-forming fungi.</title>
        <authorList>
            <person name="Floudas D."/>
            <person name="Bentzer J."/>
            <person name="Ahren D."/>
            <person name="Johansson T."/>
            <person name="Persson P."/>
            <person name="Tunlid A."/>
        </authorList>
    </citation>
    <scope>NUCLEOTIDE SEQUENCE [LARGE SCALE GENOMIC DNA]</scope>
    <source>
        <strain evidence="2 3">CBS 101986</strain>
    </source>
</reference>
<organism evidence="2 3">
    <name type="scientific">Psilocybe cf. subviscida</name>
    <dbReference type="NCBI Taxonomy" id="2480587"/>
    <lineage>
        <taxon>Eukaryota</taxon>
        <taxon>Fungi</taxon>
        <taxon>Dikarya</taxon>
        <taxon>Basidiomycota</taxon>
        <taxon>Agaricomycotina</taxon>
        <taxon>Agaricomycetes</taxon>
        <taxon>Agaricomycetidae</taxon>
        <taxon>Agaricales</taxon>
        <taxon>Agaricineae</taxon>
        <taxon>Strophariaceae</taxon>
        <taxon>Psilocybe</taxon>
    </lineage>
</organism>
<keyword evidence="3" id="KW-1185">Reference proteome</keyword>
<evidence type="ECO:0000313" key="2">
    <source>
        <dbReference type="EMBL" id="KAF5321192.1"/>
    </source>
</evidence>
<feature type="domain" description="SMP-30/Gluconolactonase/LRE-like region" evidence="1">
    <location>
        <begin position="180"/>
        <end position="313"/>
    </location>
</feature>
<dbReference type="EMBL" id="JAACJJ010000028">
    <property type="protein sequence ID" value="KAF5321192.1"/>
    <property type="molecule type" value="Genomic_DNA"/>
</dbReference>
<sequence length="397" mass="43100">MPFFGSTLTLTTALLALILAGAYTAVLGPLFTVWGITNREFSPVNNKKCTIEPLLPACEKIVQVQPSGILYLACSKPSSRTHWTPAVGRLNETGASFDDYVATYDPKSRVVTKLTVRGFSSTRGLSLHGMDVVPSATDSDMLFVYLVNHRAPLRNGKPVPAKDVGADSVIEIFKTTLGGREMTHVKTVEDDIIITPNDVIGEPDGASFYFTNDRDRKVGHGRELEVLGRGRTSVGFCHANLGCHYAVQNMLGCNGIARAPNGTVYVADSIWGGISILERQADNTLVLTDKVATDRALDNLMVDSNGHVWAAGFPYMVSLLFKHFNYPDKELSPSSAIRFSINTGKDAAYGKKYNVDKVFEDDGKIASGVTSAVYDADRKLLFMNGLASPHLAICKLK</sequence>
<name>A0A8H5F2I0_9AGAR</name>
<dbReference type="InterPro" id="IPR013658">
    <property type="entry name" value="SGL"/>
</dbReference>
<dbReference type="OrthoDB" id="5307922at2759"/>
<dbReference type="InterPro" id="IPR011042">
    <property type="entry name" value="6-blade_b-propeller_TolB-like"/>
</dbReference>
<gene>
    <name evidence="2" type="ORF">D9619_001339</name>
</gene>
<dbReference type="InterPro" id="IPR051288">
    <property type="entry name" value="Serum_paraoxonase/arylesterase"/>
</dbReference>
<protein>
    <recommendedName>
        <fullName evidence="1">SMP-30/Gluconolactonase/LRE-like region domain-containing protein</fullName>
    </recommendedName>
</protein>
<dbReference type="AlphaFoldDB" id="A0A8H5F2I0"/>
<evidence type="ECO:0000313" key="3">
    <source>
        <dbReference type="Proteomes" id="UP000567179"/>
    </source>
</evidence>
<accession>A0A8H5F2I0</accession>
<dbReference type="Gene3D" id="2.120.10.30">
    <property type="entry name" value="TolB, C-terminal domain"/>
    <property type="match status" value="1"/>
</dbReference>
<proteinExistence type="predicted"/>
<dbReference type="PANTHER" id="PTHR11799:SF12">
    <property type="entry name" value="PARAOXONASE-RELATED"/>
    <property type="match status" value="1"/>
</dbReference>
<dbReference type="SUPFAM" id="SSF63829">
    <property type="entry name" value="Calcium-dependent phosphotriesterase"/>
    <property type="match status" value="1"/>
</dbReference>
<evidence type="ECO:0000259" key="1">
    <source>
        <dbReference type="Pfam" id="PF08450"/>
    </source>
</evidence>
<dbReference type="Proteomes" id="UP000567179">
    <property type="component" value="Unassembled WGS sequence"/>
</dbReference>
<dbReference type="PANTHER" id="PTHR11799">
    <property type="entry name" value="PARAOXONASE"/>
    <property type="match status" value="1"/>
</dbReference>
<comment type="caution">
    <text evidence="2">The sequence shown here is derived from an EMBL/GenBank/DDBJ whole genome shotgun (WGS) entry which is preliminary data.</text>
</comment>